<keyword evidence="2" id="KW-0812">Transmembrane</keyword>
<accession>A0AAV0BCK5</accession>
<feature type="region of interest" description="Disordered" evidence="1">
    <location>
        <begin position="1081"/>
        <end position="1101"/>
    </location>
</feature>
<feature type="compositionally biased region" description="Basic and acidic residues" evidence="1">
    <location>
        <begin position="877"/>
        <end position="886"/>
    </location>
</feature>
<keyword evidence="2" id="KW-0472">Membrane</keyword>
<feature type="compositionally biased region" description="Polar residues" evidence="1">
    <location>
        <begin position="1086"/>
        <end position="1096"/>
    </location>
</feature>
<feature type="compositionally biased region" description="Basic residues" evidence="1">
    <location>
        <begin position="617"/>
        <end position="630"/>
    </location>
</feature>
<dbReference type="Proteomes" id="UP001153365">
    <property type="component" value="Unassembled WGS sequence"/>
</dbReference>
<feature type="compositionally biased region" description="Basic and acidic residues" evidence="1">
    <location>
        <begin position="425"/>
        <end position="435"/>
    </location>
</feature>
<feature type="region of interest" description="Disordered" evidence="1">
    <location>
        <begin position="339"/>
        <end position="358"/>
    </location>
</feature>
<evidence type="ECO:0000256" key="1">
    <source>
        <dbReference type="SAM" id="MobiDB-lite"/>
    </source>
</evidence>
<evidence type="ECO:0000313" key="4">
    <source>
        <dbReference type="Proteomes" id="UP001153365"/>
    </source>
</evidence>
<feature type="region of interest" description="Disordered" evidence="1">
    <location>
        <begin position="855"/>
        <end position="901"/>
    </location>
</feature>
<feature type="region of interest" description="Disordered" evidence="1">
    <location>
        <begin position="615"/>
        <end position="642"/>
    </location>
</feature>
<feature type="region of interest" description="Disordered" evidence="1">
    <location>
        <begin position="803"/>
        <end position="835"/>
    </location>
</feature>
<proteinExistence type="predicted"/>
<dbReference type="AlphaFoldDB" id="A0AAV0BCK5"/>
<reference evidence="3" key="1">
    <citation type="submission" date="2022-06" db="EMBL/GenBank/DDBJ databases">
        <authorList>
            <consortium name="SYNGENTA / RWTH Aachen University"/>
        </authorList>
    </citation>
    <scope>NUCLEOTIDE SEQUENCE</scope>
</reference>
<feature type="compositionally biased region" description="Low complexity" evidence="1">
    <location>
        <begin position="375"/>
        <end position="385"/>
    </location>
</feature>
<keyword evidence="2" id="KW-1133">Transmembrane helix</keyword>
<sequence>MKETEMILVGLRKVKVSIETIIVLLLTALPQLLISASFLQSSSSSLDRWFSIQPSIESQNLQQRLQNFQKRSPPVQTLATESLAETGESIGKIKSIEAIKSFDRDQFRDVPLSTKGSNGHLDDFSFDTSGLSPLGSENDSGGTGSIFSTPLSSSSDSPGNFDDRESYRESMFSYDRQYLKEPIKPNDSLNREMHPSLRSDLPSVKELVERFESPEDKRVDVTRPIKTVYGNEDGKGFSMKDMSLFKGGSRGGANGIEKGKVSSIIKNFQETHPVSRVTRMMSSPERHPDIPVVPTGYVKELASKLDPNIIKTSKNNHDLAPLEKPNFEEEQGEILSLHEENSKQQQEDNSKNSKLQKDDHKRFGFVEFFEPKESSSSSDYFSLESSNEEPEPIRIPDKVKTNSNQIEELQKEENFYDFEDLQAEEKINKNEHNEKQGNSNFFNDYYYQGESIEPKTPASNEPLKKNKKPLFKKVHFQDTQNKNDGEDFTKNGMVFKNDYNEIPEGAVEEKRFIKKVDGRNAREEEVERVGSFNENNKDGIERLKSSIDHNDQLEKTKMKNYGDYSSNRRVKVLENEPMSEDHFELERNNLKGFNSLNDKNEYILKFLSKMNSNIKKTIQRRRKGKSPYRRTSHDVSDFESLKSSTEKSKSLLHFMEDSRLKASSDTHEDDNMRDLESTDNDPFRSFKSIDFYDKPSNNKSIDQKVSGFKENSINEGSTNDANAFYPRRKVARSPVEVESPDHLSKTFDATKKILQEKKANSHPESETWAGFIQNKEIKFHLGFDEHPLKVRAGLNLNSASSYSLSCGENSIPRKEARNSQRLQKSMSVGENLKNYRMDSPDSIEVENQAQMIQKHHSMKHANSYSIISKKNLGPVRTRRDGSRNWEESPTPKSALRDKRKGGGKLKKKVSFLNEIEIFKFEDDKEENMFNNPRKRFNFLLSKIYGLRSDYLMMGLEKDETDSKPHYARKRDSINKNDLKDGTYFDLDRIEDLLSMKIKKPKTKAHLPENLRLENSDNDEDLIKKIKDSGFRRNEYKNKNNNLYLNRLRNEILPKFFGQAGIKGSLAVRLNSNKNFEELKSSHNNHKSINTNKNLKQSSKESLKYVNSRTYRNILQ</sequence>
<feature type="compositionally biased region" description="Polar residues" evidence="1">
    <location>
        <begin position="126"/>
        <end position="140"/>
    </location>
</feature>
<evidence type="ECO:0000313" key="3">
    <source>
        <dbReference type="EMBL" id="CAH7684880.1"/>
    </source>
</evidence>
<protein>
    <submittedName>
        <fullName evidence="3">Expressed protein</fullName>
    </submittedName>
</protein>
<organism evidence="3 4">
    <name type="scientific">Phakopsora pachyrhizi</name>
    <name type="common">Asian soybean rust disease fungus</name>
    <dbReference type="NCBI Taxonomy" id="170000"/>
    <lineage>
        <taxon>Eukaryota</taxon>
        <taxon>Fungi</taxon>
        <taxon>Dikarya</taxon>
        <taxon>Basidiomycota</taxon>
        <taxon>Pucciniomycotina</taxon>
        <taxon>Pucciniomycetes</taxon>
        <taxon>Pucciniales</taxon>
        <taxon>Phakopsoraceae</taxon>
        <taxon>Phakopsora</taxon>
    </lineage>
</organism>
<feature type="transmembrane region" description="Helical" evidence="2">
    <location>
        <begin position="21"/>
        <end position="39"/>
    </location>
</feature>
<name>A0AAV0BCK5_PHAPC</name>
<feature type="compositionally biased region" description="Polar residues" evidence="1">
    <location>
        <begin position="819"/>
        <end position="828"/>
    </location>
</feature>
<keyword evidence="4" id="KW-1185">Reference proteome</keyword>
<feature type="region of interest" description="Disordered" evidence="1">
    <location>
        <begin position="375"/>
        <end position="396"/>
    </location>
</feature>
<feature type="compositionally biased region" description="Low complexity" evidence="1">
    <location>
        <begin position="145"/>
        <end position="157"/>
    </location>
</feature>
<comment type="caution">
    <text evidence="3">The sequence shown here is derived from an EMBL/GenBank/DDBJ whole genome shotgun (WGS) entry which is preliminary data.</text>
</comment>
<feature type="region of interest" description="Disordered" evidence="1">
    <location>
        <begin position="112"/>
        <end position="165"/>
    </location>
</feature>
<evidence type="ECO:0000256" key="2">
    <source>
        <dbReference type="SAM" id="Phobius"/>
    </source>
</evidence>
<feature type="compositionally biased region" description="Basic and acidic residues" evidence="1">
    <location>
        <begin position="631"/>
        <end position="642"/>
    </location>
</feature>
<gene>
    <name evidence="3" type="ORF">PPACK8108_LOCUS19317</name>
</gene>
<feature type="region of interest" description="Disordered" evidence="1">
    <location>
        <begin position="425"/>
        <end position="468"/>
    </location>
</feature>
<dbReference type="EMBL" id="CALTRL010005690">
    <property type="protein sequence ID" value="CAH7684880.1"/>
    <property type="molecule type" value="Genomic_DNA"/>
</dbReference>